<evidence type="ECO:0008006" key="7">
    <source>
        <dbReference type="Google" id="ProtNLM"/>
    </source>
</evidence>
<dbReference type="Pfam" id="PF08280">
    <property type="entry name" value="HTH_Mga"/>
    <property type="match status" value="1"/>
</dbReference>
<organism evidence="5 6">
    <name type="scientific">Candidatus Enterococcus wittei</name>
    <dbReference type="NCBI Taxonomy" id="1987383"/>
    <lineage>
        <taxon>Bacteria</taxon>
        <taxon>Bacillati</taxon>
        <taxon>Bacillota</taxon>
        <taxon>Bacilli</taxon>
        <taxon>Lactobacillales</taxon>
        <taxon>Enterococcaceae</taxon>
        <taxon>Enterococcus</taxon>
    </lineage>
</organism>
<dbReference type="InterPro" id="IPR007737">
    <property type="entry name" value="Mga_HTH"/>
</dbReference>
<sequence length="480" mass="56902">MYSLMQKIITEKDLRRQISLVELLLNHPKITVNELAESTHSTDRTIFSDLQVIRGQLPNGWEIASDQSGIRLLNEQNLLANDLWELFLKQSISVQLIKELLFTKELSIPDFLSTNGLSYETLKRHTNKVNRQLAHYELKIQLTKYTGTLNGSENSIRLFYHRLLMPFTHNNYFFEDYSIHESHYFRFLKRLNQINFAVETEEIFGICWFFINTIRAKADCRIEHPFFDTSDPLYILYASELKKLYQLEGVYLKHEELAFAFFCFLESWNYNNHYQKEISDIIQNYPFSSDIKEFATLLAHLLDLEDLKKTKLVDNLILLLLKYHESPVLMEQVTLQYRYYLEEYEHQYTQLYPFKQELLAKLKKYLPIQNDDYFLHVLSLLIQQAILAVNPSKLKVYFFFQGEPSWKAFLQQELNDYLGKRVQLVPVELSQLSDITFQKNDLFVSNTPLDQVPIPIIYISTIPTKNELDQLTELTIRSYL</sequence>
<dbReference type="PANTHER" id="PTHR30185">
    <property type="entry name" value="CRYPTIC BETA-GLUCOSIDE BGL OPERON ANTITERMINATOR"/>
    <property type="match status" value="1"/>
</dbReference>
<comment type="caution">
    <text evidence="5">The sequence shown here is derived from an EMBL/GenBank/DDBJ whole genome shotgun (WGS) entry which is preliminary data.</text>
</comment>
<dbReference type="InterPro" id="IPR050661">
    <property type="entry name" value="BglG_antiterminators"/>
</dbReference>
<feature type="domain" description="M protein trans-acting positive regulator (MGA) HTH" evidence="4">
    <location>
        <begin position="11"/>
        <end position="64"/>
    </location>
</feature>
<dbReference type="RefSeq" id="WP_086284434.1">
    <property type="nucleotide sequence ID" value="NZ_NGMO01000002.1"/>
</dbReference>
<evidence type="ECO:0000313" key="6">
    <source>
        <dbReference type="Proteomes" id="UP000194933"/>
    </source>
</evidence>
<dbReference type="Gene3D" id="3.40.50.2300">
    <property type="match status" value="1"/>
</dbReference>
<keyword evidence="1" id="KW-0805">Transcription regulation</keyword>
<dbReference type="InterPro" id="IPR013199">
    <property type="entry name" value="HTH_Mga_DNA-bd_dom"/>
</dbReference>
<evidence type="ECO:0000259" key="3">
    <source>
        <dbReference type="Pfam" id="PF05043"/>
    </source>
</evidence>
<proteinExistence type="predicted"/>
<dbReference type="Gene3D" id="1.10.1790.30">
    <property type="match status" value="1"/>
</dbReference>
<dbReference type="Gene3D" id="1.10.1790.40">
    <property type="match status" value="1"/>
</dbReference>
<keyword evidence="6" id="KW-1185">Reference proteome</keyword>
<protein>
    <recommendedName>
        <fullName evidence="7">Mga helix-turn-helix domain-containing protein</fullName>
    </recommendedName>
</protein>
<dbReference type="Pfam" id="PF18333">
    <property type="entry name" value="ssDNA_DBD"/>
    <property type="match status" value="1"/>
</dbReference>
<evidence type="ECO:0000313" key="5">
    <source>
        <dbReference type="EMBL" id="OTP11197.1"/>
    </source>
</evidence>
<dbReference type="InterPro" id="IPR036388">
    <property type="entry name" value="WH-like_DNA-bd_sf"/>
</dbReference>
<gene>
    <name evidence="5" type="ORF">A5844_001331</name>
</gene>
<evidence type="ECO:0000259" key="4">
    <source>
        <dbReference type="Pfam" id="PF08280"/>
    </source>
</evidence>
<accession>A0A242K0K8</accession>
<evidence type="ECO:0000256" key="2">
    <source>
        <dbReference type="ARBA" id="ARBA00023163"/>
    </source>
</evidence>
<dbReference type="Proteomes" id="UP000194933">
    <property type="component" value="Unassembled WGS sequence"/>
</dbReference>
<dbReference type="EMBL" id="NGMO01000002">
    <property type="protein sequence ID" value="OTP11197.1"/>
    <property type="molecule type" value="Genomic_DNA"/>
</dbReference>
<evidence type="ECO:0000256" key="1">
    <source>
        <dbReference type="ARBA" id="ARBA00023015"/>
    </source>
</evidence>
<keyword evidence="2" id="KW-0804">Transcription</keyword>
<reference evidence="5 6" key="1">
    <citation type="submission" date="2017-05" db="EMBL/GenBank/DDBJ databases">
        <title>The Genome Sequence of Enterococcus sp. 10A9_DIV0425.</title>
        <authorList>
            <consortium name="The Broad Institute Genomics Platform"/>
            <consortium name="The Broad Institute Genomic Center for Infectious Diseases"/>
            <person name="Earl A."/>
            <person name="Manson A."/>
            <person name="Schwartman J."/>
            <person name="Gilmore M."/>
            <person name="Abouelleil A."/>
            <person name="Cao P."/>
            <person name="Chapman S."/>
            <person name="Cusick C."/>
            <person name="Shea T."/>
            <person name="Young S."/>
            <person name="Neafsey D."/>
            <person name="Nusbaum C."/>
            <person name="Birren B."/>
        </authorList>
    </citation>
    <scope>NUCLEOTIDE SEQUENCE [LARGE SCALE GENOMIC DNA]</scope>
    <source>
        <strain evidence="5 6">10A9_DIV0425</strain>
    </source>
</reference>
<dbReference type="Pfam" id="PF05043">
    <property type="entry name" value="Mga"/>
    <property type="match status" value="1"/>
</dbReference>
<dbReference type="AlphaFoldDB" id="A0A242K0K8"/>
<dbReference type="PANTHER" id="PTHR30185:SF18">
    <property type="entry name" value="TRANSCRIPTIONAL REGULATOR MTLR"/>
    <property type="match status" value="1"/>
</dbReference>
<dbReference type="STRING" id="1987383.A5844_001331"/>
<dbReference type="Gene3D" id="1.10.10.10">
    <property type="entry name" value="Winged helix-like DNA-binding domain superfamily/Winged helix DNA-binding domain"/>
    <property type="match status" value="2"/>
</dbReference>
<feature type="domain" description="Mga helix-turn-helix" evidence="3">
    <location>
        <begin position="77"/>
        <end position="163"/>
    </location>
</feature>
<name>A0A242K0K8_9ENTE</name>